<keyword evidence="1" id="KW-0808">Transferase</keyword>
<dbReference type="GO" id="GO:0008194">
    <property type="term" value="F:UDP-glycosyltransferase activity"/>
    <property type="evidence" value="ECO:0007669"/>
    <property type="project" value="InterPro"/>
</dbReference>
<evidence type="ECO:0000313" key="2">
    <source>
        <dbReference type="EMBL" id="KAK2643164.1"/>
    </source>
</evidence>
<keyword evidence="3" id="KW-1185">Reference proteome</keyword>
<dbReference type="Gene3D" id="3.40.50.2000">
    <property type="entry name" value="Glycogen Phosphorylase B"/>
    <property type="match status" value="1"/>
</dbReference>
<dbReference type="AlphaFoldDB" id="A0AAD9TVT2"/>
<name>A0AAD9TVT2_9ROSI</name>
<dbReference type="Pfam" id="PF00201">
    <property type="entry name" value="UDPGT"/>
    <property type="match status" value="1"/>
</dbReference>
<evidence type="ECO:0000256" key="1">
    <source>
        <dbReference type="ARBA" id="ARBA00022679"/>
    </source>
</evidence>
<reference evidence="2" key="1">
    <citation type="journal article" date="2023" name="Plant J.">
        <title>Genome sequences and population genomics provide insights into the demographic history, inbreeding, and mutation load of two 'living fossil' tree species of Dipteronia.</title>
        <authorList>
            <person name="Feng Y."/>
            <person name="Comes H.P."/>
            <person name="Chen J."/>
            <person name="Zhu S."/>
            <person name="Lu R."/>
            <person name="Zhang X."/>
            <person name="Li P."/>
            <person name="Qiu J."/>
            <person name="Olsen K.M."/>
            <person name="Qiu Y."/>
        </authorList>
    </citation>
    <scope>NUCLEOTIDE SEQUENCE</scope>
    <source>
        <strain evidence="2">KIB01</strain>
    </source>
</reference>
<proteinExistence type="predicted"/>
<organism evidence="2 3">
    <name type="scientific">Dipteronia dyeriana</name>
    <dbReference type="NCBI Taxonomy" id="168575"/>
    <lineage>
        <taxon>Eukaryota</taxon>
        <taxon>Viridiplantae</taxon>
        <taxon>Streptophyta</taxon>
        <taxon>Embryophyta</taxon>
        <taxon>Tracheophyta</taxon>
        <taxon>Spermatophyta</taxon>
        <taxon>Magnoliopsida</taxon>
        <taxon>eudicotyledons</taxon>
        <taxon>Gunneridae</taxon>
        <taxon>Pentapetalae</taxon>
        <taxon>rosids</taxon>
        <taxon>malvids</taxon>
        <taxon>Sapindales</taxon>
        <taxon>Sapindaceae</taxon>
        <taxon>Hippocastanoideae</taxon>
        <taxon>Acereae</taxon>
        <taxon>Dipteronia</taxon>
    </lineage>
</organism>
<sequence length="169" mass="19465">MTKMEVTIGQHLDQLNPPVTTILADVELFWTIRIGNCRNIPVALLYTTSTADFWEHYFDSIQTKTRISCSICWVLGHSSVGGFWIHRGWNSTLEAAFFSCPLLTLPLHFNQHSNEKQIVENWKVGWSEREKAGDENTIGREEIAKLVQEFMDQESIEVQNIRERAKQLG</sequence>
<dbReference type="InterPro" id="IPR002213">
    <property type="entry name" value="UDP_glucos_trans"/>
</dbReference>
<evidence type="ECO:0000313" key="3">
    <source>
        <dbReference type="Proteomes" id="UP001280121"/>
    </source>
</evidence>
<dbReference type="PANTHER" id="PTHR48045:SF22">
    <property type="entry name" value="UDP-GLUCURONOSYL_UDP-GLUCOSYLTRANSFERASE"/>
    <property type="match status" value="1"/>
</dbReference>
<dbReference type="SUPFAM" id="SSF53756">
    <property type="entry name" value="UDP-Glycosyltransferase/glycogen phosphorylase"/>
    <property type="match status" value="1"/>
</dbReference>
<dbReference type="Proteomes" id="UP001280121">
    <property type="component" value="Unassembled WGS sequence"/>
</dbReference>
<accession>A0AAD9TVT2</accession>
<dbReference type="PANTHER" id="PTHR48045">
    <property type="entry name" value="UDP-GLYCOSYLTRANSFERASE 72B1"/>
    <property type="match status" value="1"/>
</dbReference>
<dbReference type="EMBL" id="JANJYI010000007">
    <property type="protein sequence ID" value="KAK2643164.1"/>
    <property type="molecule type" value="Genomic_DNA"/>
</dbReference>
<protein>
    <submittedName>
        <fullName evidence="2">Uncharacterized protein</fullName>
    </submittedName>
</protein>
<comment type="caution">
    <text evidence="2">The sequence shown here is derived from an EMBL/GenBank/DDBJ whole genome shotgun (WGS) entry which is preliminary data.</text>
</comment>
<gene>
    <name evidence="2" type="ORF">Ddye_024927</name>
</gene>